<dbReference type="PANTHER" id="PTHR42760">
    <property type="entry name" value="SHORT-CHAIN DEHYDROGENASES/REDUCTASES FAMILY MEMBER"/>
    <property type="match status" value="1"/>
</dbReference>
<comment type="similarity">
    <text evidence="1">Belongs to the short-chain dehydrogenases/reductases (SDR) family.</text>
</comment>
<organism evidence="4 5">
    <name type="scientific">Micromonospora antibiotica</name>
    <dbReference type="NCBI Taxonomy" id="2807623"/>
    <lineage>
        <taxon>Bacteria</taxon>
        <taxon>Bacillati</taxon>
        <taxon>Actinomycetota</taxon>
        <taxon>Actinomycetes</taxon>
        <taxon>Micromonosporales</taxon>
        <taxon>Micromonosporaceae</taxon>
        <taxon>Micromonospora</taxon>
    </lineage>
</organism>
<dbReference type="InterPro" id="IPR002347">
    <property type="entry name" value="SDR_fam"/>
</dbReference>
<dbReference type="PRINTS" id="PR00081">
    <property type="entry name" value="GDHRDH"/>
</dbReference>
<protein>
    <submittedName>
        <fullName evidence="4">3-oxoacyl-ACP reductase</fullName>
    </submittedName>
</protein>
<comment type="caution">
    <text evidence="4">The sequence shown here is derived from an EMBL/GenBank/DDBJ whole genome shotgun (WGS) entry which is preliminary data.</text>
</comment>
<sequence length="496" mass="50067">MTDRYASFVQSGAGRALVKRLGLPDPPRLRRHNPGDPLLPGPVLLGAATGGRLADPVAAILTAAGVDVRTGTGTAPPAAGRDDSAAADGPTAGHGAAAAADGPAGRDERAGNGGAPAGGGTSARFGALVYDATGITDSTGLRQLYDFFHPQARAVLPSGRVIVLGTPPAECGSPREATAQRALEGLTRSIGKEFGRGVTAQLVHVTATGDAGTPTSLEATLRFLLSGRSAYVSGQVVRVGTGPAVVPADWNRPLAGQVVLVTGAARGIGAAVARVLARDGAQVVALDVPAAGDALAAVVNEIGGTAVQLDLTTADAPTRLADHLAERHGRVDVVVHNAGITRDKTLGRMDADRWDAVLDVNLSSQERINDVLLERELIPEGGRLVAVSSIAGIAGNRGQTNYATSKAGVIGLVDSLAPALAGRGISVNAVAPGFIETRLTARIPLVVREAGRRMNSLAQGGLPVDVAETIGWLGWPASGAVSGNVVRVCGQSLLGA</sequence>
<dbReference type="SMART" id="SM00822">
    <property type="entry name" value="PKS_KR"/>
    <property type="match status" value="1"/>
</dbReference>
<dbReference type="InterPro" id="IPR020904">
    <property type="entry name" value="Sc_DH/Rdtase_CS"/>
</dbReference>
<evidence type="ECO:0000313" key="5">
    <source>
        <dbReference type="Proteomes" id="UP000671399"/>
    </source>
</evidence>
<dbReference type="EMBL" id="JAGFWR010000001">
    <property type="protein sequence ID" value="MBO4159655.1"/>
    <property type="molecule type" value="Genomic_DNA"/>
</dbReference>
<evidence type="ECO:0000256" key="2">
    <source>
        <dbReference type="SAM" id="MobiDB-lite"/>
    </source>
</evidence>
<dbReference type="Proteomes" id="UP000671399">
    <property type="component" value="Unassembled WGS sequence"/>
</dbReference>
<dbReference type="PANTHER" id="PTHR42760:SF78">
    <property type="entry name" value="3-OXOACYL-[ACYL-CARRIER-PROTEIN] REDUCTASE [NADH]"/>
    <property type="match status" value="1"/>
</dbReference>
<evidence type="ECO:0000259" key="3">
    <source>
        <dbReference type="SMART" id="SM00822"/>
    </source>
</evidence>
<accession>A0ABS3V218</accession>
<dbReference type="Gene3D" id="3.40.50.720">
    <property type="entry name" value="NAD(P)-binding Rossmann-like Domain"/>
    <property type="match status" value="2"/>
</dbReference>
<keyword evidence="5" id="KW-1185">Reference proteome</keyword>
<evidence type="ECO:0000256" key="1">
    <source>
        <dbReference type="ARBA" id="ARBA00006484"/>
    </source>
</evidence>
<proteinExistence type="inferred from homology"/>
<reference evidence="4 5" key="1">
    <citation type="submission" date="2021-03" db="EMBL/GenBank/DDBJ databases">
        <authorList>
            <person name="Lee D.-H."/>
        </authorList>
    </citation>
    <scope>NUCLEOTIDE SEQUENCE [LARGE SCALE GENOMIC DNA]</scope>
    <source>
        <strain evidence="4 5">MMS20-R2-23</strain>
    </source>
</reference>
<dbReference type="InterPro" id="IPR057326">
    <property type="entry name" value="KR_dom"/>
</dbReference>
<dbReference type="RefSeq" id="WP_208565338.1">
    <property type="nucleotide sequence ID" value="NZ_JAGFWR010000001.1"/>
</dbReference>
<name>A0ABS3V218_9ACTN</name>
<dbReference type="PRINTS" id="PR00080">
    <property type="entry name" value="SDRFAMILY"/>
</dbReference>
<dbReference type="InterPro" id="IPR036291">
    <property type="entry name" value="NAD(P)-bd_dom_sf"/>
</dbReference>
<dbReference type="Pfam" id="PF13561">
    <property type="entry name" value="adh_short_C2"/>
    <property type="match status" value="1"/>
</dbReference>
<evidence type="ECO:0000313" key="4">
    <source>
        <dbReference type="EMBL" id="MBO4159655.1"/>
    </source>
</evidence>
<feature type="domain" description="Ketoreductase" evidence="3">
    <location>
        <begin position="257"/>
        <end position="433"/>
    </location>
</feature>
<feature type="region of interest" description="Disordered" evidence="2">
    <location>
        <begin position="70"/>
        <end position="118"/>
    </location>
</feature>
<feature type="compositionally biased region" description="Low complexity" evidence="2">
    <location>
        <begin position="86"/>
        <end position="103"/>
    </location>
</feature>
<dbReference type="NCBIfam" id="NF006110">
    <property type="entry name" value="PRK08261.1"/>
    <property type="match status" value="1"/>
</dbReference>
<gene>
    <name evidence="4" type="ORF">JQN83_02360</name>
</gene>
<dbReference type="SUPFAM" id="SSF51735">
    <property type="entry name" value="NAD(P)-binding Rossmann-fold domains"/>
    <property type="match status" value="2"/>
</dbReference>
<dbReference type="PROSITE" id="PS00061">
    <property type="entry name" value="ADH_SHORT"/>
    <property type="match status" value="1"/>
</dbReference>